<dbReference type="Proteomes" id="UP000886501">
    <property type="component" value="Unassembled WGS sequence"/>
</dbReference>
<reference evidence="1" key="2">
    <citation type="journal article" date="2020" name="Nat. Commun.">
        <title>Large-scale genome sequencing of mycorrhizal fungi provides insights into the early evolution of symbiotic traits.</title>
        <authorList>
            <person name="Miyauchi S."/>
            <person name="Kiss E."/>
            <person name="Kuo A."/>
            <person name="Drula E."/>
            <person name="Kohler A."/>
            <person name="Sanchez-Garcia M."/>
            <person name="Morin E."/>
            <person name="Andreopoulos B."/>
            <person name="Barry K.W."/>
            <person name="Bonito G."/>
            <person name="Buee M."/>
            <person name="Carver A."/>
            <person name="Chen C."/>
            <person name="Cichocki N."/>
            <person name="Clum A."/>
            <person name="Culley D."/>
            <person name="Crous P.W."/>
            <person name="Fauchery L."/>
            <person name="Girlanda M."/>
            <person name="Hayes R.D."/>
            <person name="Keri Z."/>
            <person name="LaButti K."/>
            <person name="Lipzen A."/>
            <person name="Lombard V."/>
            <person name="Magnuson J."/>
            <person name="Maillard F."/>
            <person name="Murat C."/>
            <person name="Nolan M."/>
            <person name="Ohm R.A."/>
            <person name="Pangilinan J."/>
            <person name="Pereira M.F."/>
            <person name="Perotto S."/>
            <person name="Peter M."/>
            <person name="Pfister S."/>
            <person name="Riley R."/>
            <person name="Sitrit Y."/>
            <person name="Stielow J.B."/>
            <person name="Szollosi G."/>
            <person name="Zifcakova L."/>
            <person name="Stursova M."/>
            <person name="Spatafora J.W."/>
            <person name="Tedersoo L."/>
            <person name="Vaario L.M."/>
            <person name="Yamada A."/>
            <person name="Yan M."/>
            <person name="Wang P."/>
            <person name="Xu J."/>
            <person name="Bruns T."/>
            <person name="Baldrian P."/>
            <person name="Vilgalys R."/>
            <person name="Dunand C."/>
            <person name="Henrissat B."/>
            <person name="Grigoriev I.V."/>
            <person name="Hibbett D."/>
            <person name="Nagy L.G."/>
            <person name="Martin F.M."/>
        </authorList>
    </citation>
    <scope>NUCLEOTIDE SEQUENCE</scope>
    <source>
        <strain evidence="1">P2</strain>
    </source>
</reference>
<reference evidence="1" key="1">
    <citation type="submission" date="2019-10" db="EMBL/GenBank/DDBJ databases">
        <authorList>
            <consortium name="DOE Joint Genome Institute"/>
            <person name="Kuo A."/>
            <person name="Miyauchi S."/>
            <person name="Kiss E."/>
            <person name="Drula E."/>
            <person name="Kohler A."/>
            <person name="Sanchez-Garcia M."/>
            <person name="Andreopoulos B."/>
            <person name="Barry K.W."/>
            <person name="Bonito G."/>
            <person name="Buee M."/>
            <person name="Carver A."/>
            <person name="Chen C."/>
            <person name="Cichocki N."/>
            <person name="Clum A."/>
            <person name="Culley D."/>
            <person name="Crous P.W."/>
            <person name="Fauchery L."/>
            <person name="Girlanda M."/>
            <person name="Hayes R."/>
            <person name="Keri Z."/>
            <person name="Labutti K."/>
            <person name="Lipzen A."/>
            <person name="Lombard V."/>
            <person name="Magnuson J."/>
            <person name="Maillard F."/>
            <person name="Morin E."/>
            <person name="Murat C."/>
            <person name="Nolan M."/>
            <person name="Ohm R."/>
            <person name="Pangilinan J."/>
            <person name="Pereira M."/>
            <person name="Perotto S."/>
            <person name="Peter M."/>
            <person name="Riley R."/>
            <person name="Sitrit Y."/>
            <person name="Stielow B."/>
            <person name="Szollosi G."/>
            <person name="Zifcakova L."/>
            <person name="Stursova M."/>
            <person name="Spatafora J.W."/>
            <person name="Tedersoo L."/>
            <person name="Vaario L.-M."/>
            <person name="Yamada A."/>
            <person name="Yan M."/>
            <person name="Wang P."/>
            <person name="Xu J."/>
            <person name="Bruns T."/>
            <person name="Baldrian P."/>
            <person name="Vilgalys R."/>
            <person name="Henrissat B."/>
            <person name="Grigoriev I.V."/>
            <person name="Hibbett D."/>
            <person name="Nagy L.G."/>
            <person name="Martin F.M."/>
        </authorList>
    </citation>
    <scope>NUCLEOTIDE SEQUENCE</scope>
    <source>
        <strain evidence="1">P2</strain>
    </source>
</reference>
<accession>A0ACB6Z2T5</accession>
<evidence type="ECO:0000313" key="1">
    <source>
        <dbReference type="EMBL" id="KAF9644060.1"/>
    </source>
</evidence>
<protein>
    <submittedName>
        <fullName evidence="1">Uncharacterized protein</fullName>
    </submittedName>
</protein>
<comment type="caution">
    <text evidence="1">The sequence shown here is derived from an EMBL/GenBank/DDBJ whole genome shotgun (WGS) entry which is preliminary data.</text>
</comment>
<sequence length="455" mass="49566">MGEDEEVVEMMKVVNPALGEKGFDHDDWEKGFDHDDWEKWKAIHPTDSPNLDFPNFRTGCTQLIHPHHSSLLPIVMSRVQSVARQPCNACSCYLRLAPIQGFFSSNQANQGGYPGDGDFGGEGDFGGDGRGTFVPPYPTREPNGRDLIVGMTNPDAGGGTIDCFDKNALKNWVGPECWKLRKVIQKHEHTSVVAIGEQTTAAAPRHRREKKGVFKINFYEPLGMSGKELTKEKFAPPTQGVRINLPRHSLPSYSNSGKNRCYKTTPISRVGNRPHYSSSQTSCDGPGFDDGDDDRGGGFAAPEAEGDELDLMATLVGNSRRAATPGVSGGDKGGGSPADPAEPRVLDSVALSLQTTYLKDKMQGVGMSFCFICLNEHGLKTEVGEHPGAEGEAKEITRSEIFGVSRSSEIQTLSPQREGVVSPTGFIKTRLLFGFLFKQSTADGFRRREGSRDLI</sequence>
<keyword evidence="2" id="KW-1185">Reference proteome</keyword>
<evidence type="ECO:0000313" key="2">
    <source>
        <dbReference type="Proteomes" id="UP000886501"/>
    </source>
</evidence>
<dbReference type="EMBL" id="MU118163">
    <property type="protein sequence ID" value="KAF9644060.1"/>
    <property type="molecule type" value="Genomic_DNA"/>
</dbReference>
<name>A0ACB6Z2T5_THEGA</name>
<organism evidence="1 2">
    <name type="scientific">Thelephora ganbajun</name>
    <name type="common">Ganba fungus</name>
    <dbReference type="NCBI Taxonomy" id="370292"/>
    <lineage>
        <taxon>Eukaryota</taxon>
        <taxon>Fungi</taxon>
        <taxon>Dikarya</taxon>
        <taxon>Basidiomycota</taxon>
        <taxon>Agaricomycotina</taxon>
        <taxon>Agaricomycetes</taxon>
        <taxon>Thelephorales</taxon>
        <taxon>Thelephoraceae</taxon>
        <taxon>Thelephora</taxon>
    </lineage>
</organism>
<proteinExistence type="predicted"/>
<gene>
    <name evidence="1" type="ORF">BDM02DRAFT_3131995</name>
</gene>